<reference evidence="4 5" key="1">
    <citation type="journal article" date="2020" name="ISME J.">
        <title>Uncovering the hidden diversity of litter-decomposition mechanisms in mushroom-forming fungi.</title>
        <authorList>
            <person name="Floudas D."/>
            <person name="Bentzer J."/>
            <person name="Ahren D."/>
            <person name="Johansson T."/>
            <person name="Persson P."/>
            <person name="Tunlid A."/>
        </authorList>
    </citation>
    <scope>NUCLEOTIDE SEQUENCE [LARGE SCALE GENOMIC DNA]</scope>
    <source>
        <strain evidence="4 5">CBS 661.87</strain>
    </source>
</reference>
<protein>
    <recommendedName>
        <fullName evidence="6">Vacuolar ATP synthase subunit E</fullName>
    </recommendedName>
</protein>
<evidence type="ECO:0000256" key="2">
    <source>
        <dbReference type="ARBA" id="ARBA00022448"/>
    </source>
</evidence>
<evidence type="ECO:0000313" key="5">
    <source>
        <dbReference type="Proteomes" id="UP000565441"/>
    </source>
</evidence>
<dbReference type="GO" id="GO:0046961">
    <property type="term" value="F:proton-transporting ATPase activity, rotational mechanism"/>
    <property type="evidence" value="ECO:0007669"/>
    <property type="project" value="InterPro"/>
</dbReference>
<dbReference type="InterPro" id="IPR002842">
    <property type="entry name" value="ATPase_V1_Esu"/>
</dbReference>
<dbReference type="HAMAP" id="MF_00311">
    <property type="entry name" value="ATP_synth_E_arch"/>
    <property type="match status" value="1"/>
</dbReference>
<dbReference type="Gene3D" id="6.10.250.1620">
    <property type="match status" value="1"/>
</dbReference>
<dbReference type="GO" id="GO:0033178">
    <property type="term" value="C:proton-transporting two-sector ATPase complex, catalytic domain"/>
    <property type="evidence" value="ECO:0007669"/>
    <property type="project" value="InterPro"/>
</dbReference>
<dbReference type="InterPro" id="IPR038495">
    <property type="entry name" value="ATPase_E_C"/>
</dbReference>
<evidence type="ECO:0000256" key="1">
    <source>
        <dbReference type="ARBA" id="ARBA00005901"/>
    </source>
</evidence>
<dbReference type="OrthoDB" id="10263003at2759"/>
<dbReference type="Pfam" id="PF01991">
    <property type="entry name" value="vATP-synt_E"/>
    <property type="match status" value="1"/>
</dbReference>
<dbReference type="PANTHER" id="PTHR45715">
    <property type="entry name" value="ATPASE H+-TRANSPORTING V1 SUBUNIT E1A-RELATED"/>
    <property type="match status" value="1"/>
</dbReference>
<gene>
    <name evidence="4" type="ORF">D9615_005484</name>
</gene>
<name>A0A8H5HDU6_9AGAR</name>
<dbReference type="SUPFAM" id="SSF160527">
    <property type="entry name" value="V-type ATPase subunit E-like"/>
    <property type="match status" value="1"/>
</dbReference>
<dbReference type="Proteomes" id="UP000565441">
    <property type="component" value="Unassembled WGS sequence"/>
</dbReference>
<evidence type="ECO:0000313" key="4">
    <source>
        <dbReference type="EMBL" id="KAF5381538.1"/>
    </source>
</evidence>
<keyword evidence="3" id="KW-0406">Ion transport</keyword>
<sequence>MVHGVNAEKVFLVVDVVKLEIKPVQARGPGGDSCHVYHSHDHPWVALLLHYLASPDTISTMATRALNDDEVLNQMNKMVAFIKQEALEKAREIKVKADEEFAIEKAKLVKQEQQAIDSQFEKKRKGAEVAQKIAQSNLTNKSRLKLLHRREEHLQDLFATSRAAVIELAKDEVRYVQFLEGVIVQGFLQLLEPSVTIHARQREMDVVKQASENARKSYKEISGRDVEFVVEGTLSDNSAGGVKLISGTRRITVDNTLDERLRLLEDRMLPEIRKDLFGANENRKFYT</sequence>
<dbReference type="AlphaFoldDB" id="A0A8H5HDU6"/>
<keyword evidence="2" id="KW-0813">Transport</keyword>
<proteinExistence type="inferred from homology"/>
<comment type="similarity">
    <text evidence="1">Belongs to the V-ATPase E subunit family.</text>
</comment>
<accession>A0A8H5HDU6</accession>
<dbReference type="Gene3D" id="3.30.2320.30">
    <property type="entry name" value="ATP synthase, E subunit, C-terminal"/>
    <property type="match status" value="1"/>
</dbReference>
<evidence type="ECO:0008006" key="6">
    <source>
        <dbReference type="Google" id="ProtNLM"/>
    </source>
</evidence>
<comment type="caution">
    <text evidence="4">The sequence shown here is derived from an EMBL/GenBank/DDBJ whole genome shotgun (WGS) entry which is preliminary data.</text>
</comment>
<evidence type="ECO:0000256" key="3">
    <source>
        <dbReference type="ARBA" id="ARBA00023065"/>
    </source>
</evidence>
<organism evidence="4 5">
    <name type="scientific">Tricholomella constricta</name>
    <dbReference type="NCBI Taxonomy" id="117010"/>
    <lineage>
        <taxon>Eukaryota</taxon>
        <taxon>Fungi</taxon>
        <taxon>Dikarya</taxon>
        <taxon>Basidiomycota</taxon>
        <taxon>Agaricomycotina</taxon>
        <taxon>Agaricomycetes</taxon>
        <taxon>Agaricomycetidae</taxon>
        <taxon>Agaricales</taxon>
        <taxon>Tricholomatineae</taxon>
        <taxon>Lyophyllaceae</taxon>
        <taxon>Tricholomella</taxon>
    </lineage>
</organism>
<dbReference type="EMBL" id="JAACJP010000010">
    <property type="protein sequence ID" value="KAF5381538.1"/>
    <property type="molecule type" value="Genomic_DNA"/>
</dbReference>
<keyword evidence="5" id="KW-1185">Reference proteome</keyword>